<keyword evidence="2" id="KW-0067">ATP-binding</keyword>
<organism evidence="5 6">
    <name type="scientific">Candidatus Magasanikbacteria bacterium GW2011_GWC2_37_14</name>
    <dbReference type="NCBI Taxonomy" id="1619046"/>
    <lineage>
        <taxon>Bacteria</taxon>
        <taxon>Candidatus Magasanikiibacteriota</taxon>
    </lineage>
</organism>
<proteinExistence type="predicted"/>
<comment type="caution">
    <text evidence="5">The sequence shown here is derived from an EMBL/GenBank/DDBJ whole genome shotgun (WGS) entry which is preliminary data.</text>
</comment>
<dbReference type="PATRIC" id="fig|1619046.3.peg.724"/>
<dbReference type="PROSITE" id="PS51459">
    <property type="entry name" value="FIDO"/>
    <property type="match status" value="1"/>
</dbReference>
<dbReference type="SUPFAM" id="SSF140931">
    <property type="entry name" value="Fic-like"/>
    <property type="match status" value="1"/>
</dbReference>
<dbReference type="Pfam" id="PF02661">
    <property type="entry name" value="Fic"/>
    <property type="match status" value="1"/>
</dbReference>
<sequence length="317" mass="36576">MTYLSPIVKARLEEKLKKLNKLRPLPKSAVQKLREKFQIEMTYNSNAIEGNSLTLKETFLVINEGLTVKGKPLKDHLEAKDHHAALEYLYDLIDKDKKHTVSEMLIKNLHQIILQETDKEWAGRYRNANVIIGGADHTPPDALQVPNLMRDLITLLNSQKNKLNIVELSALLHHKLVYIHPFFDGNGRTARLTMNLFLMQAGYPLVVIMKTDRKKYYDVLDKADKGKYEPLIKFVAQSIERSLDIYLKTLTPATTKQEKFVSLTEISKTTPFSAKYLNLLARQGKLEAYKEGRDWLTSKGAIERYLKNRTRQRKISK</sequence>
<dbReference type="Proteomes" id="UP000034849">
    <property type="component" value="Unassembled WGS sequence"/>
</dbReference>
<feature type="binding site" evidence="2">
    <location>
        <begin position="184"/>
        <end position="191"/>
    </location>
    <ligand>
        <name>ATP</name>
        <dbReference type="ChEBI" id="CHEBI:30616"/>
    </ligand>
</feature>
<dbReference type="STRING" id="1619046.US42_C0011G0007"/>
<evidence type="ECO:0000256" key="2">
    <source>
        <dbReference type="PIRSR" id="PIRSR640198-2"/>
    </source>
</evidence>
<protein>
    <submittedName>
        <fullName evidence="5">Filamentation induced by cAMP protein Fic</fullName>
    </submittedName>
</protein>
<evidence type="ECO:0000256" key="3">
    <source>
        <dbReference type="PIRSR" id="PIRSR640198-3"/>
    </source>
</evidence>
<evidence type="ECO:0000256" key="1">
    <source>
        <dbReference type="PIRSR" id="PIRSR640198-1"/>
    </source>
</evidence>
<dbReference type="PANTHER" id="PTHR13504:SF38">
    <property type="entry name" value="FIDO DOMAIN-CONTAINING PROTEIN"/>
    <property type="match status" value="1"/>
</dbReference>
<dbReference type="InterPro" id="IPR003812">
    <property type="entry name" value="Fido"/>
</dbReference>
<evidence type="ECO:0000259" key="4">
    <source>
        <dbReference type="PROSITE" id="PS51459"/>
    </source>
</evidence>
<gene>
    <name evidence="5" type="ORF">US42_C0011G0007</name>
</gene>
<accession>A0A0G0ISY7</accession>
<reference evidence="5 6" key="1">
    <citation type="journal article" date="2015" name="Nature">
        <title>rRNA introns, odd ribosomes, and small enigmatic genomes across a large radiation of phyla.</title>
        <authorList>
            <person name="Brown C.T."/>
            <person name="Hug L.A."/>
            <person name="Thomas B.C."/>
            <person name="Sharon I."/>
            <person name="Castelle C.J."/>
            <person name="Singh A."/>
            <person name="Wilkins M.J."/>
            <person name="Williams K.H."/>
            <person name="Banfield J.F."/>
        </authorList>
    </citation>
    <scope>NUCLEOTIDE SEQUENCE [LARGE SCALE GENOMIC DNA]</scope>
</reference>
<dbReference type="InterPro" id="IPR040198">
    <property type="entry name" value="Fido_containing"/>
</dbReference>
<dbReference type="PANTHER" id="PTHR13504">
    <property type="entry name" value="FIDO DOMAIN-CONTAINING PROTEIN DDB_G0283145"/>
    <property type="match status" value="1"/>
</dbReference>
<evidence type="ECO:0000313" key="5">
    <source>
        <dbReference type="EMBL" id="KKQ27269.1"/>
    </source>
</evidence>
<feature type="active site" evidence="1">
    <location>
        <position position="180"/>
    </location>
</feature>
<dbReference type="EMBL" id="LBSX01000011">
    <property type="protein sequence ID" value="KKQ27269.1"/>
    <property type="molecule type" value="Genomic_DNA"/>
</dbReference>
<dbReference type="Gene3D" id="1.10.3290.10">
    <property type="entry name" value="Fido-like domain"/>
    <property type="match status" value="1"/>
</dbReference>
<feature type="site" description="Important for autoinhibition of adenylyltransferase activity" evidence="3">
    <location>
        <position position="49"/>
    </location>
</feature>
<name>A0A0G0ISY7_9BACT</name>
<evidence type="ECO:0000313" key="6">
    <source>
        <dbReference type="Proteomes" id="UP000034849"/>
    </source>
</evidence>
<dbReference type="GO" id="GO:0005524">
    <property type="term" value="F:ATP binding"/>
    <property type="evidence" value="ECO:0007669"/>
    <property type="project" value="UniProtKB-KW"/>
</dbReference>
<keyword evidence="2" id="KW-0547">Nucleotide-binding</keyword>
<feature type="domain" description="Fido" evidence="4">
    <location>
        <begin position="101"/>
        <end position="237"/>
    </location>
</feature>
<feature type="binding site" evidence="2">
    <location>
        <begin position="216"/>
        <end position="217"/>
    </location>
    <ligand>
        <name>ATP</name>
        <dbReference type="ChEBI" id="CHEBI:30616"/>
    </ligand>
</feature>
<dbReference type="AlphaFoldDB" id="A0A0G0ISY7"/>
<dbReference type="InterPro" id="IPR036597">
    <property type="entry name" value="Fido-like_dom_sf"/>
</dbReference>